<dbReference type="Pfam" id="PF02225">
    <property type="entry name" value="PA"/>
    <property type="match status" value="1"/>
</dbReference>
<gene>
    <name evidence="3" type="ORF">DSTB1V02_LOCUS4360</name>
</gene>
<dbReference type="InterPro" id="IPR003137">
    <property type="entry name" value="PA_domain"/>
</dbReference>
<keyword evidence="4" id="KW-1185">Reference proteome</keyword>
<dbReference type="InterPro" id="IPR046450">
    <property type="entry name" value="PA_dom_sf"/>
</dbReference>
<keyword evidence="1" id="KW-0812">Transmembrane</keyword>
<protein>
    <recommendedName>
        <fullName evidence="2">PA domain-containing protein</fullName>
    </recommendedName>
</protein>
<evidence type="ECO:0000256" key="1">
    <source>
        <dbReference type="SAM" id="Phobius"/>
    </source>
</evidence>
<reference evidence="3" key="1">
    <citation type="submission" date="2020-11" db="EMBL/GenBank/DDBJ databases">
        <authorList>
            <person name="Tran Van P."/>
        </authorList>
    </citation>
    <scope>NUCLEOTIDE SEQUENCE</scope>
</reference>
<dbReference type="Gene3D" id="3.50.30.30">
    <property type="match status" value="1"/>
</dbReference>
<evidence type="ECO:0000313" key="4">
    <source>
        <dbReference type="Proteomes" id="UP000677054"/>
    </source>
</evidence>
<dbReference type="EMBL" id="CAJPEV010000644">
    <property type="protein sequence ID" value="CAG0887182.1"/>
    <property type="molecule type" value="Genomic_DNA"/>
</dbReference>
<sequence length="305" mass="34328">MMIINKVNVNAMTLRLVFVFFVGCLEMCSSLTWGADLHGSDEFTQAAVNVSYIDSWTGEVFRSEFGEIARYGNGKIGEAGGYLLVPNRTHLHGCDFPWGIPHLPQPDTTWIAFVQRGGCNFDEKIANAARMNASGIIVYNNRDDGLQKMHISTNLKEKLVAVFVTREKARDWVVALENGTNLWVHISVGTHFSYREFRNINRTSILFVSISFIVLMVISLAWLVFYYVQRFRYIHAKDALARRLYGAAKKALASIPLRHLKAADKVAAPFQVLSTLQKSKERENAVQSALSLTKSMILFVFSHAS</sequence>
<accession>A0A7R8X7R7</accession>
<proteinExistence type="predicted"/>
<dbReference type="EMBL" id="LR900161">
    <property type="protein sequence ID" value="CAD7244464.1"/>
    <property type="molecule type" value="Genomic_DNA"/>
</dbReference>
<evidence type="ECO:0000313" key="3">
    <source>
        <dbReference type="EMBL" id="CAD7244464.1"/>
    </source>
</evidence>
<keyword evidence="1" id="KW-0472">Membrane</keyword>
<dbReference type="Proteomes" id="UP000677054">
    <property type="component" value="Unassembled WGS sequence"/>
</dbReference>
<evidence type="ECO:0000259" key="2">
    <source>
        <dbReference type="Pfam" id="PF02225"/>
    </source>
</evidence>
<name>A0A7R8X7R7_9CRUS</name>
<feature type="domain" description="PA" evidence="2">
    <location>
        <begin position="111"/>
        <end position="170"/>
    </location>
</feature>
<feature type="transmembrane region" description="Helical" evidence="1">
    <location>
        <begin position="205"/>
        <end position="228"/>
    </location>
</feature>
<organism evidence="3">
    <name type="scientific">Darwinula stevensoni</name>
    <dbReference type="NCBI Taxonomy" id="69355"/>
    <lineage>
        <taxon>Eukaryota</taxon>
        <taxon>Metazoa</taxon>
        <taxon>Ecdysozoa</taxon>
        <taxon>Arthropoda</taxon>
        <taxon>Crustacea</taxon>
        <taxon>Oligostraca</taxon>
        <taxon>Ostracoda</taxon>
        <taxon>Podocopa</taxon>
        <taxon>Podocopida</taxon>
        <taxon>Darwinulocopina</taxon>
        <taxon>Darwinuloidea</taxon>
        <taxon>Darwinulidae</taxon>
        <taxon>Darwinula</taxon>
    </lineage>
</organism>
<keyword evidence="1" id="KW-1133">Transmembrane helix</keyword>
<dbReference type="OrthoDB" id="5357315at2759"/>
<dbReference type="SUPFAM" id="SSF52025">
    <property type="entry name" value="PA domain"/>
    <property type="match status" value="1"/>
</dbReference>
<dbReference type="AlphaFoldDB" id="A0A7R8X7R7"/>